<accession>A0A934TRZ4</accession>
<dbReference type="EMBL" id="JAEPWM010000002">
    <property type="protein sequence ID" value="MBK6005647.1"/>
    <property type="molecule type" value="Genomic_DNA"/>
</dbReference>
<protein>
    <submittedName>
        <fullName evidence="1">Uncharacterized protein</fullName>
    </submittedName>
</protein>
<gene>
    <name evidence="1" type="ORF">JJB11_06035</name>
</gene>
<sequence length="92" mass="9390">MIPNPLFAAPLPATIAAARSFLDAALREEGEALAAAGAVVSPNAAGKALRVLAMRSVEAAHSRSTAAMAALRTLTESDERTHAAIRTANAPK</sequence>
<organism evidence="1 2">
    <name type="scientific">Ramlibacter ginsenosidimutans</name>
    <dbReference type="NCBI Taxonomy" id="502333"/>
    <lineage>
        <taxon>Bacteria</taxon>
        <taxon>Pseudomonadati</taxon>
        <taxon>Pseudomonadota</taxon>
        <taxon>Betaproteobacteria</taxon>
        <taxon>Burkholderiales</taxon>
        <taxon>Comamonadaceae</taxon>
        <taxon>Ramlibacter</taxon>
    </lineage>
</organism>
<evidence type="ECO:0000313" key="2">
    <source>
        <dbReference type="Proteomes" id="UP000630528"/>
    </source>
</evidence>
<dbReference type="RefSeq" id="WP_201167154.1">
    <property type="nucleotide sequence ID" value="NZ_JAEPWM010000002.1"/>
</dbReference>
<name>A0A934TRZ4_9BURK</name>
<dbReference type="Proteomes" id="UP000630528">
    <property type="component" value="Unassembled WGS sequence"/>
</dbReference>
<comment type="caution">
    <text evidence="1">The sequence shown here is derived from an EMBL/GenBank/DDBJ whole genome shotgun (WGS) entry which is preliminary data.</text>
</comment>
<reference evidence="1" key="2">
    <citation type="submission" date="2021-01" db="EMBL/GenBank/DDBJ databases">
        <authorList>
            <person name="Kang M."/>
        </authorList>
    </citation>
    <scope>NUCLEOTIDE SEQUENCE</scope>
    <source>
        <strain evidence="1">KACC 17527</strain>
    </source>
</reference>
<dbReference type="AlphaFoldDB" id="A0A934TRZ4"/>
<reference evidence="1" key="1">
    <citation type="journal article" date="2012" name="J. Microbiol. Biotechnol.">
        <title>Ramlibacter ginsenosidimutans sp. nov., with ginsenoside-converting activity.</title>
        <authorList>
            <person name="Wang L."/>
            <person name="An D.S."/>
            <person name="Kim S.G."/>
            <person name="Jin F.X."/>
            <person name="Kim S.C."/>
            <person name="Lee S.T."/>
            <person name="Im W.T."/>
        </authorList>
    </citation>
    <scope>NUCLEOTIDE SEQUENCE</scope>
    <source>
        <strain evidence="1">KACC 17527</strain>
    </source>
</reference>
<evidence type="ECO:0000313" key="1">
    <source>
        <dbReference type="EMBL" id="MBK6005647.1"/>
    </source>
</evidence>
<keyword evidence="2" id="KW-1185">Reference proteome</keyword>
<proteinExistence type="predicted"/>